<dbReference type="EMBL" id="QXML01000002">
    <property type="protein sequence ID" value="RIW17116.1"/>
    <property type="molecule type" value="Genomic_DNA"/>
</dbReference>
<evidence type="ECO:0000256" key="1">
    <source>
        <dbReference type="ARBA" id="ARBA00010088"/>
    </source>
</evidence>
<feature type="active site" evidence="4">
    <location>
        <position position="268"/>
    </location>
</feature>
<feature type="active site" description="Nucleophile" evidence="4">
    <location>
        <position position="130"/>
    </location>
</feature>
<dbReference type="GO" id="GO:0008233">
    <property type="term" value="F:peptidase activity"/>
    <property type="evidence" value="ECO:0007669"/>
    <property type="project" value="InterPro"/>
</dbReference>
<dbReference type="InterPro" id="IPR029058">
    <property type="entry name" value="AB_hydrolase_fold"/>
</dbReference>
<reference evidence="7 8" key="1">
    <citation type="submission" date="2018-09" db="EMBL/GenBank/DDBJ databases">
        <authorList>
            <person name="Wang X."/>
            <person name="Du Z."/>
        </authorList>
    </citation>
    <scope>NUCLEOTIDE SEQUENCE [LARGE SCALE GENOMIC DNA]</scope>
    <source>
        <strain evidence="7 8">N3</strain>
    </source>
</reference>
<dbReference type="NCBIfam" id="TIGR01250">
    <property type="entry name" value="pro_imino_pep_2"/>
    <property type="match status" value="1"/>
</dbReference>
<feature type="active site" description="Proton donor" evidence="4">
    <location>
        <position position="295"/>
    </location>
</feature>
<comment type="similarity">
    <text evidence="1 3">Belongs to the peptidase S33 family.</text>
</comment>
<dbReference type="SUPFAM" id="SSF53474">
    <property type="entry name" value="alpha/beta-Hydrolases"/>
    <property type="match status" value="1"/>
</dbReference>
<evidence type="ECO:0000256" key="2">
    <source>
        <dbReference type="ARBA" id="ARBA00022801"/>
    </source>
</evidence>
<name>A0A418PUF4_9BACT</name>
<protein>
    <submittedName>
        <fullName evidence="7">Alpha/beta fold hydrolase</fullName>
    </submittedName>
</protein>
<dbReference type="Proteomes" id="UP000283522">
    <property type="component" value="Unassembled WGS sequence"/>
</dbReference>
<evidence type="ECO:0000256" key="5">
    <source>
        <dbReference type="SAM" id="SignalP"/>
    </source>
</evidence>
<evidence type="ECO:0000259" key="6">
    <source>
        <dbReference type="Pfam" id="PF00561"/>
    </source>
</evidence>
<dbReference type="InterPro" id="IPR050266">
    <property type="entry name" value="AB_hydrolase_sf"/>
</dbReference>
<evidence type="ECO:0000313" key="7">
    <source>
        <dbReference type="EMBL" id="RIW17116.1"/>
    </source>
</evidence>
<gene>
    <name evidence="7" type="ORF">D0X99_05005</name>
</gene>
<dbReference type="GO" id="GO:0006508">
    <property type="term" value="P:proteolysis"/>
    <property type="evidence" value="ECO:0007669"/>
    <property type="project" value="InterPro"/>
</dbReference>
<comment type="caution">
    <text evidence="7">The sequence shown here is derived from an EMBL/GenBank/DDBJ whole genome shotgun (WGS) entry which is preliminary data.</text>
</comment>
<keyword evidence="8" id="KW-1185">Reference proteome</keyword>
<dbReference type="PANTHER" id="PTHR43798">
    <property type="entry name" value="MONOACYLGLYCEROL LIPASE"/>
    <property type="match status" value="1"/>
</dbReference>
<feature type="signal peptide" evidence="5">
    <location>
        <begin position="1"/>
        <end position="25"/>
    </location>
</feature>
<evidence type="ECO:0000256" key="3">
    <source>
        <dbReference type="PIRNR" id="PIRNR005539"/>
    </source>
</evidence>
<accession>A0A418PUF4</accession>
<proteinExistence type="inferred from homology"/>
<dbReference type="AlphaFoldDB" id="A0A418PUF4"/>
<dbReference type="PRINTS" id="PR00793">
    <property type="entry name" value="PROAMNOPTASE"/>
</dbReference>
<dbReference type="InterPro" id="IPR000073">
    <property type="entry name" value="AB_hydrolase_1"/>
</dbReference>
<feature type="chain" id="PRO_5019404431" evidence="5">
    <location>
        <begin position="26"/>
        <end position="318"/>
    </location>
</feature>
<evidence type="ECO:0000256" key="4">
    <source>
        <dbReference type="PIRSR" id="PIRSR005539-1"/>
    </source>
</evidence>
<dbReference type="OrthoDB" id="9796770at2"/>
<dbReference type="InterPro" id="IPR005945">
    <property type="entry name" value="Pro_imino_pep"/>
</dbReference>
<dbReference type="Gene3D" id="3.40.50.1820">
    <property type="entry name" value="alpha/beta hydrolase"/>
    <property type="match status" value="1"/>
</dbReference>
<dbReference type="Pfam" id="PF00561">
    <property type="entry name" value="Abhydrolase_1"/>
    <property type="match status" value="1"/>
</dbReference>
<evidence type="ECO:0000313" key="8">
    <source>
        <dbReference type="Proteomes" id="UP000283522"/>
    </source>
</evidence>
<dbReference type="PIRSF" id="PIRSF005539">
    <property type="entry name" value="Pept_S33_TRI_F1"/>
    <property type="match status" value="1"/>
</dbReference>
<organism evidence="7 8">
    <name type="scientific">Algoriphagus lacus</name>
    <dbReference type="NCBI Taxonomy" id="2056311"/>
    <lineage>
        <taxon>Bacteria</taxon>
        <taxon>Pseudomonadati</taxon>
        <taxon>Bacteroidota</taxon>
        <taxon>Cytophagia</taxon>
        <taxon>Cytophagales</taxon>
        <taxon>Cyclobacteriaceae</taxon>
        <taxon>Algoriphagus</taxon>
    </lineage>
</organism>
<dbReference type="InterPro" id="IPR002410">
    <property type="entry name" value="Peptidase_S33"/>
</dbReference>
<sequence>MNQSSIFLKNLSFFAVLAVFLSSCADKKALEPHEGFVEVTGGKIWYEVVGEGPNPPVLLLHGGPGSASFGFDPLREMGYEGPIIFWDQLGCGRSEALTDTTLMTLENFVDQTERLRRHLGLEDFVLYGHSWGTMLGIDYYLRYPEEVKAIIFSSPLFSTDRWIADADTLIATLPDSVQQNIRHYESTGEYDHPDYLAATELYYSKFVTRKERPMVDRSHLKLSSGSEIYRYMWGPSEFISTGTLKDFDRLVDLSAINVPTLLVCGEFDESRPETIQFYSSLIPDSKVEIIPDAAHSTLNDNREAMMTVIREFLETVKN</sequence>
<feature type="domain" description="AB hydrolase-1" evidence="6">
    <location>
        <begin position="55"/>
        <end position="297"/>
    </location>
</feature>
<keyword evidence="5" id="KW-0732">Signal</keyword>
<dbReference type="RefSeq" id="WP_119476554.1">
    <property type="nucleotide sequence ID" value="NZ_QXML01000002.1"/>
</dbReference>
<keyword evidence="2 3" id="KW-0378">Hydrolase</keyword>